<keyword evidence="2" id="KW-1185">Reference proteome</keyword>
<comment type="caution">
    <text evidence="1">The sequence shown here is derived from an EMBL/GenBank/DDBJ whole genome shotgun (WGS) entry which is preliminary data.</text>
</comment>
<name>A0A9E5JM45_9MICO</name>
<evidence type="ECO:0000313" key="1">
    <source>
        <dbReference type="EMBL" id="NHF63130.1"/>
    </source>
</evidence>
<dbReference type="RefSeq" id="WP_152582491.1">
    <property type="nucleotide sequence ID" value="NZ_JAVJPO010000012.1"/>
</dbReference>
<reference evidence="1 2" key="2">
    <citation type="submission" date="2020-03" db="EMBL/GenBank/DDBJ databases">
        <title>Chryseoglobus sp. isolated from a deep-sea seamount.</title>
        <authorList>
            <person name="Zhang D.-C."/>
        </authorList>
    </citation>
    <scope>NUCLEOTIDE SEQUENCE [LARGE SCALE GENOMIC DNA]</scope>
    <source>
        <strain evidence="1 2">KN1116</strain>
    </source>
</reference>
<organism evidence="1 2">
    <name type="scientific">Microcella pacifica</name>
    <dbReference type="NCBI Taxonomy" id="2591847"/>
    <lineage>
        <taxon>Bacteria</taxon>
        <taxon>Bacillati</taxon>
        <taxon>Actinomycetota</taxon>
        <taxon>Actinomycetes</taxon>
        <taxon>Micrococcales</taxon>
        <taxon>Microbacteriaceae</taxon>
        <taxon>Microcella</taxon>
    </lineage>
</organism>
<accession>A0A9E5JM45</accession>
<gene>
    <name evidence="1" type="ORF">FK219_007735</name>
</gene>
<protein>
    <submittedName>
        <fullName evidence="1">Amino acid deaminase</fullName>
    </submittedName>
</protein>
<dbReference type="AlphaFoldDB" id="A0A9E5JM45"/>
<dbReference type="EMBL" id="VIKT02000011">
    <property type="protein sequence ID" value="NHF63130.1"/>
    <property type="molecule type" value="Genomic_DNA"/>
</dbReference>
<dbReference type="OrthoDB" id="9342873at2"/>
<evidence type="ECO:0000313" key="2">
    <source>
        <dbReference type="Proteomes" id="UP000818266"/>
    </source>
</evidence>
<dbReference type="Proteomes" id="UP000818266">
    <property type="component" value="Unassembled WGS sequence"/>
</dbReference>
<proteinExistence type="predicted"/>
<reference evidence="1 2" key="1">
    <citation type="submission" date="2019-06" db="EMBL/GenBank/DDBJ databases">
        <authorList>
            <person name="De-Chao Zhang Q."/>
        </authorList>
    </citation>
    <scope>NUCLEOTIDE SEQUENCE [LARGE SCALE GENOMIC DNA]</scope>
    <source>
        <strain evidence="1 2">KN1116</strain>
    </source>
</reference>
<sequence length="230" mass="24494">MIHTLDDAAARALTDPSGVLREHSWLGAAIDDDVGAGRLEKWGRSTAMDENTGTATVDPALFAALHSRAHVEARWPVGHAGLLHVYGYLLSTTPTPYGLKRERWLDGGLARAYGLADDAFVPWARSTTLLERVSDAAEALVALGATRVQTVDGVESVLALGRARDDGPFALAYAVDGRLVTTFPVGSAESVLAEWDADAARLRWNAAGEAHSAALGPEGQRWRATARSSR</sequence>